<evidence type="ECO:0000256" key="4">
    <source>
        <dbReference type="SAM" id="MobiDB-lite"/>
    </source>
</evidence>
<evidence type="ECO:0000256" key="2">
    <source>
        <dbReference type="ARBA" id="ARBA00022490"/>
    </source>
</evidence>
<gene>
    <name evidence="5" type="ORF">JL09_g1451</name>
</gene>
<evidence type="ECO:0000313" key="6">
    <source>
        <dbReference type="Proteomes" id="UP000029867"/>
    </source>
</evidence>
<reference evidence="6" key="1">
    <citation type="journal article" date="2014" name="Microb. Cell Fact.">
        <title>Exploiting Issatchenkia orientalis SD108 for succinic acid production.</title>
        <authorList>
            <person name="Xiao H."/>
            <person name="Shao Z."/>
            <person name="Jiang Y."/>
            <person name="Dole S."/>
            <person name="Zhao H."/>
        </authorList>
    </citation>
    <scope>NUCLEOTIDE SEQUENCE [LARGE SCALE GENOMIC DNA]</scope>
    <source>
        <strain evidence="6">SD108</strain>
    </source>
</reference>
<keyword evidence="2" id="KW-0963">Cytoplasm</keyword>
<name>A0A099P5T8_PICKU</name>
<dbReference type="GO" id="GO:0005856">
    <property type="term" value="C:cytoskeleton"/>
    <property type="evidence" value="ECO:0007669"/>
    <property type="project" value="UniProtKB-SubCell"/>
</dbReference>
<dbReference type="PANTHER" id="PTHR24107">
    <property type="entry name" value="YNEIN REGULATORY COMPLEX SUBUNIT 5"/>
    <property type="match status" value="1"/>
</dbReference>
<evidence type="ECO:0000256" key="3">
    <source>
        <dbReference type="ARBA" id="ARBA00023212"/>
    </source>
</evidence>
<dbReference type="InterPro" id="IPR032675">
    <property type="entry name" value="LRR_dom_sf"/>
</dbReference>
<accession>A0A099P5T8</accession>
<evidence type="ECO:0008006" key="7">
    <source>
        <dbReference type="Google" id="ProtNLM"/>
    </source>
</evidence>
<feature type="compositionally biased region" description="Polar residues" evidence="4">
    <location>
        <begin position="225"/>
        <end position="245"/>
    </location>
</feature>
<feature type="compositionally biased region" description="Polar residues" evidence="4">
    <location>
        <begin position="263"/>
        <end position="277"/>
    </location>
</feature>
<comment type="subcellular location">
    <subcellularLocation>
        <location evidence="1">Cytoplasm</location>
        <location evidence="1">Cytoskeleton</location>
    </subcellularLocation>
</comment>
<evidence type="ECO:0000313" key="5">
    <source>
        <dbReference type="EMBL" id="KGK39371.1"/>
    </source>
</evidence>
<dbReference type="SUPFAM" id="SSF52047">
    <property type="entry name" value="RNI-like"/>
    <property type="match status" value="1"/>
</dbReference>
<feature type="compositionally biased region" description="Polar residues" evidence="4">
    <location>
        <begin position="79"/>
        <end position="93"/>
    </location>
</feature>
<organism evidence="5 6">
    <name type="scientific">Pichia kudriavzevii</name>
    <name type="common">Yeast</name>
    <name type="synonym">Issatchenkia orientalis</name>
    <dbReference type="NCBI Taxonomy" id="4909"/>
    <lineage>
        <taxon>Eukaryota</taxon>
        <taxon>Fungi</taxon>
        <taxon>Dikarya</taxon>
        <taxon>Ascomycota</taxon>
        <taxon>Saccharomycotina</taxon>
        <taxon>Pichiomycetes</taxon>
        <taxon>Pichiales</taxon>
        <taxon>Pichiaceae</taxon>
        <taxon>Pichia</taxon>
    </lineage>
</organism>
<dbReference type="VEuPathDB" id="FungiDB:C5L36_0B09380"/>
<dbReference type="SMART" id="SM00368">
    <property type="entry name" value="LRR_RI"/>
    <property type="match status" value="2"/>
</dbReference>
<feature type="compositionally biased region" description="Low complexity" evidence="4">
    <location>
        <begin position="246"/>
        <end position="262"/>
    </location>
</feature>
<feature type="compositionally biased region" description="Pro residues" evidence="4">
    <location>
        <begin position="208"/>
        <end position="219"/>
    </location>
</feature>
<evidence type="ECO:0000256" key="1">
    <source>
        <dbReference type="ARBA" id="ARBA00004245"/>
    </source>
</evidence>
<dbReference type="Proteomes" id="UP000029867">
    <property type="component" value="Unassembled WGS sequence"/>
</dbReference>
<proteinExistence type="predicted"/>
<feature type="region of interest" description="Disordered" evidence="4">
    <location>
        <begin position="63"/>
        <end position="279"/>
    </location>
</feature>
<dbReference type="InterPro" id="IPR052410">
    <property type="entry name" value="DRC5"/>
</dbReference>
<dbReference type="Gene3D" id="3.80.10.10">
    <property type="entry name" value="Ribonuclease Inhibitor"/>
    <property type="match status" value="1"/>
</dbReference>
<dbReference type="AlphaFoldDB" id="A0A099P5T8"/>
<sequence>MSTGKDSSNSQHDQLRKRLEQELSILKSSTDNTDFDWFLNSNTGLKNDAINIETNQNKANTTCEPAQGIPISPLKSPSLARSPNTKAKPSISMTDRDEDLMVGLSRSRTADAKMMSSSTSRKVDNGLRRTATNTDTADFSGAKPRYHEPIITNKPPILPPKKKGFFKKLFGSKNSDDKSSSSKSRRTLSPSSSKSPSPSRSPSLSSPSPSPASPSPPSPSSLKPQTSKYASSKQQLASPNDSITRVTSVSPVSSVPGSVTSSIFKSESHQSQNSVPLTISERYQDVDPELSSYLLEMEKNSMSNKGMDLIDYNNNFIYSPSGLQSVKYKEDEIPEHPDKPKRPSAFSSKQAHCESLEKELFLKHKREREEKESSMFGSLLHRARTNTNELSRISSCLEEGEDTPPLTFQPIEYVHPPPKFNPRPPLSTFDEIKPMKKVAFAATTFVIDPPQQIPSRNPRKGNVEICPNGELIIHKIDPQEKLNAATGIVVGGSGHLKLINHEDEENGNKDEDTDGANKKDLGVDVPQAATMRKASSTASVNSQISNHTIKKEERALAAEKARQHHDYDDIDVQKEHLTIDKPMVRRRKQMETPVVTLKMDELYTRCCHLREILPIPATLKQIPKGTTDPIPYLHLRNPRPSMIEILSFTDFIRIAPVICVSLDGVSLTHEMFRIVLSSLMYKRYLEKLSLRNTKIDEKGWKMLCLFLSMNKALKKLDLTQCPFIDVNTQRIKKKPKDAPETRMTCNINDRSDRNWALFTAALIFRGGIDDVILTGCKVPDLKLFANLLTLGLSKSEKVGLAYNSLELQHCKIIARWLQINKVLLGIDLAYNDLSSCLKPFIDFAEDDNISKDNILMFSLNSCNLIDCDETNEFLNSLSNLPNLKYLDLSSNSKFMKSALDKLLVLLPLLHQLVRLNVDNNQLSTESMVKLIECVSLMPNLSYLSIMGNEMNEIVAAALCRALKHSKTLYSIIFDKSPIPNKLQEKIGLLTIKNVESQLYHKQNVDTKTFADIISASDKKEIRDKLGLTEGMSFSESLYKIMNTKNIDQDALNKFIDLMIEIRTHIMHVIQDLIHLNSKNQLTMQGKELLIRLYTMNASVNKAMELIDQHRYAELKEKSQKKIDMTSYDTLMNSQFIKLPELQSDCTAKEDDEVIEATPMHHSNSLKDTMLSTNDPYDLISMLRRCKMNDISLKDLFTKSSSSAKAESETPAIDEGRDTTIKNYSEDMNLESTSLDDIQTKNEEEAQMTPVYDKILHELLKNDI</sequence>
<feature type="region of interest" description="Disordered" evidence="4">
    <location>
        <begin position="1199"/>
        <end position="1218"/>
    </location>
</feature>
<dbReference type="PANTHER" id="PTHR24107:SF2">
    <property type="entry name" value="NLR FAMILY CARD DOMAIN CONTAINING 3"/>
    <property type="match status" value="1"/>
</dbReference>
<dbReference type="HOGENOM" id="CLU_004492_0_0_1"/>
<keyword evidence="3" id="KW-0206">Cytoskeleton</keyword>
<protein>
    <recommendedName>
        <fullName evidence="7">MAP-homologous protein 1</fullName>
    </recommendedName>
</protein>
<feature type="compositionally biased region" description="Low complexity" evidence="4">
    <location>
        <begin position="187"/>
        <end position="207"/>
    </location>
</feature>
<dbReference type="eggNOG" id="ENOG502QYHN">
    <property type="taxonomic scope" value="Eukaryota"/>
</dbReference>
<dbReference type="EMBL" id="JQFK01000009">
    <property type="protein sequence ID" value="KGK39371.1"/>
    <property type="molecule type" value="Genomic_DNA"/>
</dbReference>
<comment type="caution">
    <text evidence="5">The sequence shown here is derived from an EMBL/GenBank/DDBJ whole genome shotgun (WGS) entry which is preliminary data.</text>
</comment>